<dbReference type="Gene3D" id="3.40.390.10">
    <property type="entry name" value="Collagenase (Catalytic Domain)"/>
    <property type="match status" value="1"/>
</dbReference>
<dbReference type="PROSITE" id="PS51864">
    <property type="entry name" value="ASTACIN"/>
    <property type="match status" value="1"/>
</dbReference>
<evidence type="ECO:0000313" key="5">
    <source>
        <dbReference type="Proteomes" id="UP000838756"/>
    </source>
</evidence>
<dbReference type="GO" id="GO:0006508">
    <property type="term" value="P:proteolysis"/>
    <property type="evidence" value="ECO:0007669"/>
    <property type="project" value="UniProtKB-KW"/>
</dbReference>
<dbReference type="EC" id="3.4.24.-" evidence="2"/>
<reference evidence="4" key="1">
    <citation type="submission" date="2022-03" db="EMBL/GenBank/DDBJ databases">
        <authorList>
            <person name="Lindestad O."/>
        </authorList>
    </citation>
    <scope>NUCLEOTIDE SEQUENCE</scope>
</reference>
<organism evidence="4 5">
    <name type="scientific">Pararge aegeria aegeria</name>
    <dbReference type="NCBI Taxonomy" id="348720"/>
    <lineage>
        <taxon>Eukaryota</taxon>
        <taxon>Metazoa</taxon>
        <taxon>Ecdysozoa</taxon>
        <taxon>Arthropoda</taxon>
        <taxon>Hexapoda</taxon>
        <taxon>Insecta</taxon>
        <taxon>Pterygota</taxon>
        <taxon>Neoptera</taxon>
        <taxon>Endopterygota</taxon>
        <taxon>Lepidoptera</taxon>
        <taxon>Glossata</taxon>
        <taxon>Ditrysia</taxon>
        <taxon>Papilionoidea</taxon>
        <taxon>Nymphalidae</taxon>
        <taxon>Satyrinae</taxon>
        <taxon>Satyrini</taxon>
        <taxon>Parargina</taxon>
        <taxon>Pararge</taxon>
    </lineage>
</organism>
<protein>
    <recommendedName>
        <fullName evidence="2">Metalloendopeptidase</fullName>
        <ecNumber evidence="2">3.4.24.-</ecNumber>
    </recommendedName>
</protein>
<sequence>NTQDFKALRHAMTTIELSTCVVFQEVVLDDVLLPKNFIWFDGIGEEMPRFGFVAGKQTIKLSSMITGTPGHTAHTINNLLRILAIPMMSNRYDRDNYVVINWSNVDMGKEQYLERYPEEAWIVQLPYDFGSVTHAPANYMCGNCDLGGATVQPIQV</sequence>
<evidence type="ECO:0000259" key="3">
    <source>
        <dbReference type="PROSITE" id="PS51864"/>
    </source>
</evidence>
<feature type="domain" description="Peptidase M12A" evidence="3">
    <location>
        <begin position="1"/>
        <end position="156"/>
    </location>
</feature>
<accession>A0A8S4R5H1</accession>
<dbReference type="EMBL" id="CAKXAJ010024543">
    <property type="protein sequence ID" value="CAH2228968.1"/>
    <property type="molecule type" value="Genomic_DNA"/>
</dbReference>
<name>A0A8S4R5H1_9NEOP</name>
<dbReference type="InterPro" id="IPR001506">
    <property type="entry name" value="Peptidase_M12A"/>
</dbReference>
<dbReference type="Pfam" id="PF01400">
    <property type="entry name" value="Astacin"/>
    <property type="match status" value="1"/>
</dbReference>
<evidence type="ECO:0000256" key="1">
    <source>
        <dbReference type="PROSITE-ProRule" id="PRU01211"/>
    </source>
</evidence>
<dbReference type="PANTHER" id="PTHR10127:SF850">
    <property type="entry name" value="METALLOENDOPEPTIDASE"/>
    <property type="match status" value="1"/>
</dbReference>
<dbReference type="PRINTS" id="PR00480">
    <property type="entry name" value="ASTACIN"/>
</dbReference>
<comment type="caution">
    <text evidence="1">Lacks conserved residue(s) required for the propagation of feature annotation.</text>
</comment>
<keyword evidence="5" id="KW-1185">Reference proteome</keyword>
<keyword evidence="2" id="KW-0378">Hydrolase</keyword>
<evidence type="ECO:0000313" key="4">
    <source>
        <dbReference type="EMBL" id="CAH2228968.1"/>
    </source>
</evidence>
<keyword evidence="2" id="KW-0862">Zinc</keyword>
<dbReference type="Proteomes" id="UP000838756">
    <property type="component" value="Unassembled WGS sequence"/>
</dbReference>
<dbReference type="PANTHER" id="PTHR10127">
    <property type="entry name" value="DISCOIDIN, CUB, EGF, LAMININ , AND ZINC METALLOPROTEASE DOMAIN CONTAINING"/>
    <property type="match status" value="1"/>
</dbReference>
<dbReference type="OrthoDB" id="291007at2759"/>
<dbReference type="GO" id="GO:0004222">
    <property type="term" value="F:metalloendopeptidase activity"/>
    <property type="evidence" value="ECO:0007669"/>
    <property type="project" value="UniProtKB-UniRule"/>
</dbReference>
<dbReference type="SUPFAM" id="SSF55486">
    <property type="entry name" value="Metalloproteases ('zincins'), catalytic domain"/>
    <property type="match status" value="1"/>
</dbReference>
<keyword evidence="2" id="KW-0479">Metal-binding</keyword>
<proteinExistence type="predicted"/>
<dbReference type="InterPro" id="IPR024079">
    <property type="entry name" value="MetalloPept_cat_dom_sf"/>
</dbReference>
<dbReference type="AlphaFoldDB" id="A0A8S4R5H1"/>
<comment type="cofactor">
    <cofactor evidence="2">
        <name>Zn(2+)</name>
        <dbReference type="ChEBI" id="CHEBI:29105"/>
    </cofactor>
    <text evidence="2">Binds 1 zinc ion per subunit.</text>
</comment>
<feature type="non-terminal residue" evidence="4">
    <location>
        <position position="1"/>
    </location>
</feature>
<dbReference type="GO" id="GO:0046872">
    <property type="term" value="F:metal ion binding"/>
    <property type="evidence" value="ECO:0007669"/>
    <property type="project" value="UniProtKB-KW"/>
</dbReference>
<keyword evidence="2" id="KW-0645">Protease</keyword>
<keyword evidence="2" id="KW-0482">Metalloprotease</keyword>
<comment type="caution">
    <text evidence="4">The sequence shown here is derived from an EMBL/GenBank/DDBJ whole genome shotgun (WGS) entry which is preliminary data.</text>
</comment>
<gene>
    <name evidence="4" type="primary">jg26778</name>
    <name evidence="4" type="ORF">PAEG_LOCUS8468</name>
</gene>
<evidence type="ECO:0000256" key="2">
    <source>
        <dbReference type="RuleBase" id="RU361183"/>
    </source>
</evidence>